<dbReference type="Pfam" id="PF13181">
    <property type="entry name" value="TPR_8"/>
    <property type="match status" value="3"/>
</dbReference>
<keyword evidence="3" id="KW-0498">Mitosis</keyword>
<reference evidence="10 11" key="1">
    <citation type="submission" date="2023-03" db="EMBL/GenBank/DDBJ databases">
        <title>Mating type loci evolution in Malassezia.</title>
        <authorList>
            <person name="Coelho M.A."/>
        </authorList>
    </citation>
    <scope>NUCLEOTIDE SEQUENCE [LARGE SCALE GENOMIC DNA]</scope>
    <source>
        <strain evidence="10 11">CBS 9725</strain>
    </source>
</reference>
<organism evidence="10 11">
    <name type="scientific">Malassezia yamatoensis</name>
    <dbReference type="NCBI Taxonomy" id="253288"/>
    <lineage>
        <taxon>Eukaryota</taxon>
        <taxon>Fungi</taxon>
        <taxon>Dikarya</taxon>
        <taxon>Basidiomycota</taxon>
        <taxon>Ustilaginomycotina</taxon>
        <taxon>Malasseziomycetes</taxon>
        <taxon>Malasseziales</taxon>
        <taxon>Malasseziaceae</taxon>
        <taxon>Malassezia</taxon>
    </lineage>
</organism>
<dbReference type="PANTHER" id="PTHR12558">
    <property type="entry name" value="CELL DIVISION CYCLE 16,23,27"/>
    <property type="match status" value="1"/>
</dbReference>
<feature type="region of interest" description="Disordered" evidence="8">
    <location>
        <begin position="1"/>
        <end position="120"/>
    </location>
</feature>
<dbReference type="GO" id="GO:0031145">
    <property type="term" value="P:anaphase-promoting complex-dependent catabolic process"/>
    <property type="evidence" value="ECO:0007669"/>
    <property type="project" value="TreeGrafter"/>
</dbReference>
<keyword evidence="2" id="KW-0677">Repeat</keyword>
<feature type="repeat" description="TPR" evidence="7">
    <location>
        <begin position="445"/>
        <end position="478"/>
    </location>
</feature>
<dbReference type="SUPFAM" id="SSF48452">
    <property type="entry name" value="TPR-like"/>
    <property type="match status" value="1"/>
</dbReference>
<dbReference type="Proteomes" id="UP001219567">
    <property type="component" value="Chromosome 2"/>
</dbReference>
<keyword evidence="6" id="KW-0131">Cell cycle</keyword>
<dbReference type="Pfam" id="PF04049">
    <property type="entry name" value="ANAPC8"/>
    <property type="match status" value="1"/>
</dbReference>
<sequence>MQRLDALEERADIRPEQARNALRDAAQKLSERGLRSASHWAQELLQSIPRSSAKKRSMDTAAPHAHDTLRFPTHSTPALNANSPSWDQQASTSRSASEGSAWRWNGVDAMTSPTIPTRNGQGTILASPTRAHMRVHFDTSTPPSAPSSAPLEPPSILVSDNGEDQDTYAFAKSCFDLQEYDRCAWILEKQPKLTEKGQFLQLYAKFLVFQREVEEEGDLPTLPYTKGNQAPSLIPLLAHLVDPDDAFLLFLKGVILSRLHKRVEAMDCLLSSLRQFPYNWAAWLELARTLNATNHELEQIVDLLPDSFMSVFFLEYSSRQATQADASNLERIDTLLSYFPNSTYLLTCRAQTLYLHQELEDAAETFQEALNLDPYRLEGISEYSNTLYVLDNAEALAQLVQQFAQLGKDRPEVCCLIGNYYNQRSDHFRAIESFKRALRLDSEYVAAWILMGHEYLELKNSHAAAEMYRRALEINPQDYRPWHGLGQVYELNEAWLYAVHYYQKCAAIRPYDARMWASLGVCYDRLGRPSDAIACFKRHLTCPLTEMESLDAIARIIDLYEREGDGVHSTQFHCLLAQVIEKSMPQTDPMILARFAFSFLVAARYEMGELHGKLFHSRAEQRAAKAGSVAFSSPKPIGNLRLAQTYLQKVMAAGTEMTPVAEDLLKKLSSKLSYNDLTR</sequence>
<name>A0AAJ5YTH7_9BASI</name>
<keyword evidence="4" id="KW-0833">Ubl conjugation pathway</keyword>
<feature type="compositionally biased region" description="Polar residues" evidence="8">
    <location>
        <begin position="111"/>
        <end position="120"/>
    </location>
</feature>
<dbReference type="InterPro" id="IPR011990">
    <property type="entry name" value="TPR-like_helical_dom_sf"/>
</dbReference>
<feature type="repeat" description="TPR" evidence="7">
    <location>
        <begin position="343"/>
        <end position="376"/>
    </location>
</feature>
<dbReference type="PROSITE" id="PS50005">
    <property type="entry name" value="TPR"/>
    <property type="match status" value="3"/>
</dbReference>
<evidence type="ECO:0000313" key="10">
    <source>
        <dbReference type="EMBL" id="WFC99496.1"/>
    </source>
</evidence>
<keyword evidence="1" id="KW-0132">Cell division</keyword>
<evidence type="ECO:0000256" key="8">
    <source>
        <dbReference type="SAM" id="MobiDB-lite"/>
    </source>
</evidence>
<evidence type="ECO:0000256" key="7">
    <source>
        <dbReference type="PROSITE-ProRule" id="PRU00339"/>
    </source>
</evidence>
<dbReference type="InterPro" id="IPR019734">
    <property type="entry name" value="TPR_rpt"/>
</dbReference>
<feature type="compositionally biased region" description="Polar residues" evidence="8">
    <location>
        <begin position="73"/>
        <end position="98"/>
    </location>
</feature>
<evidence type="ECO:0000259" key="9">
    <source>
        <dbReference type="Pfam" id="PF04049"/>
    </source>
</evidence>
<evidence type="ECO:0000313" key="11">
    <source>
        <dbReference type="Proteomes" id="UP001219567"/>
    </source>
</evidence>
<feature type="domain" description="Cdc23" evidence="9">
    <location>
        <begin position="18"/>
        <end position="350"/>
    </location>
</feature>
<gene>
    <name evidence="10" type="primary">cut23</name>
    <name evidence="10" type="ORF">MYAM1_002241</name>
</gene>
<dbReference type="PROSITE" id="PS50293">
    <property type="entry name" value="TPR_REGION"/>
    <property type="match status" value="1"/>
</dbReference>
<keyword evidence="5 7" id="KW-0802">TPR repeat</keyword>
<dbReference type="GO" id="GO:0051301">
    <property type="term" value="P:cell division"/>
    <property type="evidence" value="ECO:0007669"/>
    <property type="project" value="UniProtKB-KW"/>
</dbReference>
<evidence type="ECO:0000256" key="6">
    <source>
        <dbReference type="ARBA" id="ARBA00023306"/>
    </source>
</evidence>
<dbReference type="GO" id="GO:0005680">
    <property type="term" value="C:anaphase-promoting complex"/>
    <property type="evidence" value="ECO:0007669"/>
    <property type="project" value="InterPro"/>
</dbReference>
<dbReference type="Gene3D" id="1.25.40.10">
    <property type="entry name" value="Tetratricopeptide repeat domain"/>
    <property type="match status" value="3"/>
</dbReference>
<dbReference type="EMBL" id="CP119944">
    <property type="protein sequence ID" value="WFC99496.1"/>
    <property type="molecule type" value="Genomic_DNA"/>
</dbReference>
<evidence type="ECO:0000256" key="4">
    <source>
        <dbReference type="ARBA" id="ARBA00022786"/>
    </source>
</evidence>
<evidence type="ECO:0000256" key="3">
    <source>
        <dbReference type="ARBA" id="ARBA00022776"/>
    </source>
</evidence>
<feature type="repeat" description="TPR" evidence="7">
    <location>
        <begin position="411"/>
        <end position="444"/>
    </location>
</feature>
<dbReference type="InterPro" id="IPR007192">
    <property type="entry name" value="APC8"/>
</dbReference>
<dbReference type="AlphaFoldDB" id="A0AAJ5YTH7"/>
<dbReference type="PANTHER" id="PTHR12558:SF10">
    <property type="entry name" value="CELL DIVISION CYCLE PROTEIN 23 HOMOLOG"/>
    <property type="match status" value="1"/>
</dbReference>
<accession>A0AAJ5YTH7</accession>
<evidence type="ECO:0000256" key="5">
    <source>
        <dbReference type="ARBA" id="ARBA00022803"/>
    </source>
</evidence>
<evidence type="ECO:0000256" key="1">
    <source>
        <dbReference type="ARBA" id="ARBA00022618"/>
    </source>
</evidence>
<dbReference type="GO" id="GO:0016567">
    <property type="term" value="P:protein ubiquitination"/>
    <property type="evidence" value="ECO:0007669"/>
    <property type="project" value="TreeGrafter"/>
</dbReference>
<dbReference type="GO" id="GO:0045842">
    <property type="term" value="P:positive regulation of mitotic metaphase/anaphase transition"/>
    <property type="evidence" value="ECO:0007669"/>
    <property type="project" value="TreeGrafter"/>
</dbReference>
<proteinExistence type="predicted"/>
<dbReference type="SMART" id="SM00028">
    <property type="entry name" value="TPR"/>
    <property type="match status" value="6"/>
</dbReference>
<feature type="compositionally biased region" description="Basic and acidic residues" evidence="8">
    <location>
        <begin position="1"/>
        <end position="34"/>
    </location>
</feature>
<protein>
    <submittedName>
        <fullName evidence="10">Anaphase-promoting complex subunit 8</fullName>
    </submittedName>
</protein>
<evidence type="ECO:0000256" key="2">
    <source>
        <dbReference type="ARBA" id="ARBA00022737"/>
    </source>
</evidence>
<keyword evidence="11" id="KW-1185">Reference proteome</keyword>